<evidence type="ECO:0000256" key="2">
    <source>
        <dbReference type="ARBA" id="ARBA00004514"/>
    </source>
</evidence>
<evidence type="ECO:0000313" key="18">
    <source>
        <dbReference type="EMBL" id="CAE6514741.1"/>
    </source>
</evidence>
<dbReference type="FunFam" id="3.30.40.10:FF:000038">
    <property type="entry name" value="E3 ubiquitin-protein ligase listerin"/>
    <property type="match status" value="1"/>
</dbReference>
<keyword evidence="12 16" id="KW-0833">Ubl conjugation pathway</keyword>
<dbReference type="GO" id="GO:0008270">
    <property type="term" value="F:zinc ion binding"/>
    <property type="evidence" value="ECO:0007669"/>
    <property type="project" value="UniProtKB-KW"/>
</dbReference>
<dbReference type="SUPFAM" id="SSF57850">
    <property type="entry name" value="RING/U-box"/>
    <property type="match status" value="1"/>
</dbReference>
<evidence type="ECO:0000256" key="9">
    <source>
        <dbReference type="ARBA" id="ARBA00022723"/>
    </source>
</evidence>
<keyword evidence="13 16" id="KW-0862">Zinc</keyword>
<evidence type="ECO:0000256" key="4">
    <source>
        <dbReference type="ARBA" id="ARBA00007997"/>
    </source>
</evidence>
<dbReference type="GO" id="GO:0072344">
    <property type="term" value="P:rescue of stalled ribosome"/>
    <property type="evidence" value="ECO:0007669"/>
    <property type="project" value="UniProtKB-UniRule"/>
</dbReference>
<dbReference type="Proteomes" id="UP000663850">
    <property type="component" value="Unassembled WGS sequence"/>
</dbReference>
<dbReference type="Pfam" id="PF22999">
    <property type="entry name" value="LTN1_E3_ligase_6th"/>
    <property type="match status" value="1"/>
</dbReference>
<evidence type="ECO:0000259" key="17">
    <source>
        <dbReference type="PROSITE" id="PS50089"/>
    </source>
</evidence>
<evidence type="ECO:0000313" key="19">
    <source>
        <dbReference type="Proteomes" id="UP000663850"/>
    </source>
</evidence>
<name>A0A8H3DCF3_9AGAM</name>
<comment type="caution">
    <text evidence="18">The sequence shown here is derived from an EMBL/GenBank/DDBJ whole genome shotgun (WGS) entry which is preliminary data.</text>
</comment>
<dbReference type="InterPro" id="IPR011016">
    <property type="entry name" value="Znf_RING-CH"/>
</dbReference>
<evidence type="ECO:0000256" key="8">
    <source>
        <dbReference type="ARBA" id="ARBA00022679"/>
    </source>
</evidence>
<dbReference type="CDD" id="cd16491">
    <property type="entry name" value="RING-CH-C4HC3_LTN1"/>
    <property type="match status" value="1"/>
</dbReference>
<evidence type="ECO:0000256" key="1">
    <source>
        <dbReference type="ARBA" id="ARBA00000900"/>
    </source>
</evidence>
<dbReference type="Pfam" id="PF13639">
    <property type="entry name" value="zf-RING_2"/>
    <property type="match status" value="1"/>
</dbReference>
<dbReference type="InterPro" id="IPR001841">
    <property type="entry name" value="Znf_RING"/>
</dbReference>
<dbReference type="UniPathway" id="UPA00143"/>
<dbReference type="GO" id="GO:0061630">
    <property type="term" value="F:ubiquitin protein ligase activity"/>
    <property type="evidence" value="ECO:0007669"/>
    <property type="project" value="UniProtKB-UniRule"/>
</dbReference>
<protein>
    <recommendedName>
        <fullName evidence="6 16">E3 ubiquitin-protein ligase listerin</fullName>
        <ecNumber evidence="5 16">2.3.2.27</ecNumber>
    </recommendedName>
    <alternativeName>
        <fullName evidence="16">RING-type E3 ubiquitin transferase listerin</fullName>
    </alternativeName>
</protein>
<dbReference type="Gene3D" id="3.30.40.10">
    <property type="entry name" value="Zinc/RING finger domain, C3HC4 (zinc finger)"/>
    <property type="match status" value="1"/>
</dbReference>
<dbReference type="GO" id="GO:0016567">
    <property type="term" value="P:protein ubiquitination"/>
    <property type="evidence" value="ECO:0007669"/>
    <property type="project" value="UniProtKB-UniPathway"/>
</dbReference>
<comment type="function">
    <text evidence="16">E3 ubiquitin-protein ligase. Component of the ribosome quality control complex (RQC), a ribosome-associated complex that mediates ubiquitination and extraction of incompletely synthesized nascent chains for proteasomal degradation.</text>
</comment>
<organism evidence="18 19">
    <name type="scientific">Rhizoctonia solani</name>
    <dbReference type="NCBI Taxonomy" id="456999"/>
    <lineage>
        <taxon>Eukaryota</taxon>
        <taxon>Fungi</taxon>
        <taxon>Dikarya</taxon>
        <taxon>Basidiomycota</taxon>
        <taxon>Agaricomycotina</taxon>
        <taxon>Agaricomycetes</taxon>
        <taxon>Cantharellales</taxon>
        <taxon>Ceratobasidiaceae</taxon>
        <taxon>Rhizoctonia</taxon>
    </lineage>
</organism>
<keyword evidence="11 15" id="KW-0863">Zinc-finger</keyword>
<evidence type="ECO:0000256" key="6">
    <source>
        <dbReference type="ARBA" id="ARBA00017157"/>
    </source>
</evidence>
<comment type="function">
    <text evidence="14">E3 ubiquitin-protein ligase component of the ribosome quality control complex (RQC), a ribosome-associated complex that mediates ubiquitination and extraction of incompletely synthesized nascent chains for proteasomal degradation. Mediates ubiquitination of proteins derived from mRNAs lacking stop codons (non-stop proteins) and other translation arrest products induced by poly-lysine sequences and tandem rare codons. Ubiquitination leads to CDC48 recruitment for extraction and degradation of the incomplete translation product. May indirectly play a role in chromatin function and transcription.</text>
</comment>
<dbReference type="InterPro" id="IPR054477">
    <property type="entry name" value="LTN1_E3_ligase_6th"/>
</dbReference>
<evidence type="ECO:0000256" key="12">
    <source>
        <dbReference type="ARBA" id="ARBA00022786"/>
    </source>
</evidence>
<evidence type="ECO:0000256" key="16">
    <source>
        <dbReference type="RuleBase" id="RU367090"/>
    </source>
</evidence>
<evidence type="ECO:0000256" key="3">
    <source>
        <dbReference type="ARBA" id="ARBA00004906"/>
    </source>
</evidence>
<dbReference type="EC" id="2.3.2.27" evidence="5 16"/>
<keyword evidence="7" id="KW-0963">Cytoplasm</keyword>
<comment type="catalytic activity">
    <reaction evidence="1 16">
        <text>S-ubiquitinyl-[E2 ubiquitin-conjugating enzyme]-L-cysteine + [acceptor protein]-L-lysine = [E2 ubiquitin-conjugating enzyme]-L-cysteine + N(6)-ubiquitinyl-[acceptor protein]-L-lysine.</text>
        <dbReference type="EC" id="2.3.2.27"/>
    </reaction>
</comment>
<evidence type="ECO:0000256" key="7">
    <source>
        <dbReference type="ARBA" id="ARBA00022490"/>
    </source>
</evidence>
<dbReference type="EMBL" id="CAJMWZ010006044">
    <property type="protein sequence ID" value="CAE6514741.1"/>
    <property type="molecule type" value="Genomic_DNA"/>
</dbReference>
<comment type="pathway">
    <text evidence="3 16">Protein modification; protein ubiquitination.</text>
</comment>
<dbReference type="AlphaFoldDB" id="A0A8H3DCF3"/>
<dbReference type="GO" id="GO:0005829">
    <property type="term" value="C:cytosol"/>
    <property type="evidence" value="ECO:0007669"/>
    <property type="project" value="UniProtKB-SubCell"/>
</dbReference>
<dbReference type="InterPro" id="IPR039795">
    <property type="entry name" value="LTN1/Rkr1"/>
</dbReference>
<evidence type="ECO:0000256" key="14">
    <source>
        <dbReference type="ARBA" id="ARBA00055150"/>
    </source>
</evidence>
<dbReference type="PROSITE" id="PS50089">
    <property type="entry name" value="ZF_RING_2"/>
    <property type="match status" value="1"/>
</dbReference>
<gene>
    <name evidence="18" type="ORF">RDB_LOCUS110556</name>
</gene>
<dbReference type="PANTHER" id="PTHR12389">
    <property type="entry name" value="ZINC FINGER PROTEIN 294"/>
    <property type="match status" value="1"/>
</dbReference>
<evidence type="ECO:0000256" key="11">
    <source>
        <dbReference type="ARBA" id="ARBA00022771"/>
    </source>
</evidence>
<dbReference type="InterPro" id="IPR039804">
    <property type="entry name" value="RING-CH-C4HC3_LTN1"/>
</dbReference>
<dbReference type="Pfam" id="PF23009">
    <property type="entry name" value="UBC_like"/>
    <property type="match status" value="1"/>
</dbReference>
<accession>A0A8H3DCF3</accession>
<dbReference type="SMART" id="SM00744">
    <property type="entry name" value="RINGv"/>
    <property type="match status" value="1"/>
</dbReference>
<evidence type="ECO:0000256" key="15">
    <source>
        <dbReference type="PROSITE-ProRule" id="PRU00175"/>
    </source>
</evidence>
<comment type="subunit">
    <text evidence="16">Component of the ribosome quality control complex (RQC).</text>
</comment>
<comment type="subcellular location">
    <subcellularLocation>
        <location evidence="2">Cytoplasm</location>
        <location evidence="2">Cytosol</location>
    </subcellularLocation>
</comment>
<feature type="domain" description="RING-type" evidence="17">
    <location>
        <begin position="348"/>
        <end position="395"/>
    </location>
</feature>
<sequence length="399" mass="44885">MLNTIPASLTLYRLYPHNKYSPPFSTKCLLSLVSSENIPVKVTAHYLAKNALAQITEQRVLEAAISVPPEAYEEPDLAMRNNFELPPTLVEKLAWPVSAEYDPVKSQTNLLLAWWLALEFFENTSLKVKQGYLDQLRKLNLVKSSLLPCLFGLLNIGVVGEKPFNLVPWHVDVFYLSLYDQSFTYAQNVLAAHIYFKSLKSIPGLIRIWYSECQDRQLSASISAYTKAYFSPALISQELEQFRSSAASASEALADDTFTLKVAPSVNEITASYAVDEQEAFEVAVRLPSEFPLRAAEVKDVRGVAGMENRRRAWLFGVQNTIQQGLIYDALVVYKKNVAGHFEGKSECAICYSLISVTDRTLPTKPCRTCKNLFHASCLYKWFNTSHTSSCPLCRSDIF</sequence>
<dbReference type="GO" id="GO:1990112">
    <property type="term" value="C:RQC complex"/>
    <property type="evidence" value="ECO:0007669"/>
    <property type="project" value="UniProtKB-UniRule"/>
</dbReference>
<reference evidence="18" key="1">
    <citation type="submission" date="2021-01" db="EMBL/GenBank/DDBJ databases">
        <authorList>
            <person name="Kaushik A."/>
        </authorList>
    </citation>
    <scope>NUCLEOTIDE SEQUENCE</scope>
    <source>
        <strain evidence="18">Type strain: AG8-Rh-89/</strain>
    </source>
</reference>
<dbReference type="GO" id="GO:1990116">
    <property type="term" value="P:ribosome-associated ubiquitin-dependent protein catabolic process"/>
    <property type="evidence" value="ECO:0007669"/>
    <property type="project" value="UniProtKB-UniRule"/>
</dbReference>
<dbReference type="PANTHER" id="PTHR12389:SF0">
    <property type="entry name" value="E3 UBIQUITIN-PROTEIN LIGASE LISTERIN"/>
    <property type="match status" value="1"/>
</dbReference>
<dbReference type="InterPro" id="IPR013083">
    <property type="entry name" value="Znf_RING/FYVE/PHD"/>
</dbReference>
<proteinExistence type="inferred from homology"/>
<dbReference type="InterPro" id="IPR054478">
    <property type="entry name" value="LTN1_UBC"/>
</dbReference>
<dbReference type="GO" id="GO:0043023">
    <property type="term" value="F:ribosomal large subunit binding"/>
    <property type="evidence" value="ECO:0007669"/>
    <property type="project" value="TreeGrafter"/>
</dbReference>
<keyword evidence="8 16" id="KW-0808">Transferase</keyword>
<evidence type="ECO:0000256" key="13">
    <source>
        <dbReference type="ARBA" id="ARBA00022833"/>
    </source>
</evidence>
<keyword evidence="10" id="KW-0677">Repeat</keyword>
<keyword evidence="9 16" id="KW-0479">Metal-binding</keyword>
<evidence type="ECO:0000256" key="5">
    <source>
        <dbReference type="ARBA" id="ARBA00012483"/>
    </source>
</evidence>
<comment type="similarity">
    <text evidence="4 16">Belongs to the LTN1 family.</text>
</comment>
<evidence type="ECO:0000256" key="10">
    <source>
        <dbReference type="ARBA" id="ARBA00022737"/>
    </source>
</evidence>